<keyword evidence="4" id="KW-1185">Reference proteome</keyword>
<proteinExistence type="predicted"/>
<accession>A0A814FWC7</accession>
<evidence type="ECO:0000313" key="4">
    <source>
        <dbReference type="Proteomes" id="UP000663828"/>
    </source>
</evidence>
<dbReference type="EMBL" id="CAJNOR010002236">
    <property type="protein sequence ID" value="CAF1266456.1"/>
    <property type="molecule type" value="Genomic_DNA"/>
</dbReference>
<evidence type="ECO:0000313" key="2">
    <source>
        <dbReference type="EMBL" id="CAF0985799.1"/>
    </source>
</evidence>
<sequence>MNDLEDNEEPNHEQTEPSNRQEFFSRIKQFNDFLTWAFERPFTLVNTTINNVQSYIANSTVSCGICMCTTITVTLSVTSIAVGVGVGVGVGCSQ</sequence>
<dbReference type="Proteomes" id="UP000663828">
    <property type="component" value="Unassembled WGS sequence"/>
</dbReference>
<comment type="caution">
    <text evidence="2">The sequence shown here is derived from an EMBL/GenBank/DDBJ whole genome shotgun (WGS) entry which is preliminary data.</text>
</comment>
<dbReference type="OrthoDB" id="10478990at2759"/>
<dbReference type="Proteomes" id="UP000663852">
    <property type="component" value="Unassembled WGS sequence"/>
</dbReference>
<name>A0A814FWC7_ADIRI</name>
<dbReference type="EMBL" id="CAJNOJ010000057">
    <property type="protein sequence ID" value="CAF0985799.1"/>
    <property type="molecule type" value="Genomic_DNA"/>
</dbReference>
<evidence type="ECO:0000313" key="3">
    <source>
        <dbReference type="EMBL" id="CAF1266456.1"/>
    </source>
</evidence>
<evidence type="ECO:0000313" key="5">
    <source>
        <dbReference type="Proteomes" id="UP000663852"/>
    </source>
</evidence>
<dbReference type="AlphaFoldDB" id="A0A814FWC7"/>
<organism evidence="2 5">
    <name type="scientific">Adineta ricciae</name>
    <name type="common">Rotifer</name>
    <dbReference type="NCBI Taxonomy" id="249248"/>
    <lineage>
        <taxon>Eukaryota</taxon>
        <taxon>Metazoa</taxon>
        <taxon>Spiralia</taxon>
        <taxon>Gnathifera</taxon>
        <taxon>Rotifera</taxon>
        <taxon>Eurotatoria</taxon>
        <taxon>Bdelloidea</taxon>
        <taxon>Adinetida</taxon>
        <taxon>Adinetidae</taxon>
        <taxon>Adineta</taxon>
    </lineage>
</organism>
<protein>
    <submittedName>
        <fullName evidence="2">Uncharacterized protein</fullName>
    </submittedName>
</protein>
<evidence type="ECO:0000256" key="1">
    <source>
        <dbReference type="SAM" id="MobiDB-lite"/>
    </source>
</evidence>
<feature type="region of interest" description="Disordered" evidence="1">
    <location>
        <begin position="1"/>
        <end position="21"/>
    </location>
</feature>
<gene>
    <name evidence="2" type="ORF">EDS130_LOCUS14121</name>
    <name evidence="3" type="ORF">XAT740_LOCUS27056</name>
</gene>
<reference evidence="2" key="1">
    <citation type="submission" date="2021-02" db="EMBL/GenBank/DDBJ databases">
        <authorList>
            <person name="Nowell W R."/>
        </authorList>
    </citation>
    <scope>NUCLEOTIDE SEQUENCE</scope>
</reference>